<evidence type="ECO:0000256" key="2">
    <source>
        <dbReference type="ARBA" id="ARBA00022475"/>
    </source>
</evidence>
<comment type="subcellular location">
    <subcellularLocation>
        <location evidence="1">Cell membrane</location>
        <topology evidence="1">Single-pass membrane protein</topology>
    </subcellularLocation>
</comment>
<keyword evidence="5 6" id="KW-0472">Membrane</keyword>
<proteinExistence type="predicted"/>
<dbReference type="PANTHER" id="PTHR33885">
    <property type="entry name" value="PHAGE SHOCK PROTEIN C"/>
    <property type="match status" value="1"/>
</dbReference>
<dbReference type="Proteomes" id="UP000885931">
    <property type="component" value="Unassembled WGS sequence"/>
</dbReference>
<dbReference type="InterPro" id="IPR054331">
    <property type="entry name" value="LiaF_TM"/>
</dbReference>
<accession>A0A7C1BIW9</accession>
<dbReference type="AlphaFoldDB" id="A0A7C1BIW9"/>
<keyword evidence="2" id="KW-1003">Cell membrane</keyword>
<evidence type="ECO:0000256" key="1">
    <source>
        <dbReference type="ARBA" id="ARBA00004162"/>
    </source>
</evidence>
<feature type="transmembrane region" description="Helical" evidence="6">
    <location>
        <begin position="77"/>
        <end position="97"/>
    </location>
</feature>
<dbReference type="InterPro" id="IPR052027">
    <property type="entry name" value="PspC"/>
</dbReference>
<name>A0A7C1BIW9_UNCW3</name>
<feature type="domain" description="Phage shock protein PspC N-terminal" evidence="7">
    <location>
        <begin position="2"/>
        <end position="59"/>
    </location>
</feature>
<dbReference type="GO" id="GO:0005886">
    <property type="term" value="C:plasma membrane"/>
    <property type="evidence" value="ECO:0007669"/>
    <property type="project" value="UniProtKB-SubCell"/>
</dbReference>
<sequence length="129" mass="14532">MQKLRRSRKDRMIGGVCGGLGEYFHIDPVIIRLIFVLLLFANGIGLLAYILFWIIVPEEPPEGGEVQSKEEEDMTKAATRSNLWGGAILIIIGLYFLLRNLGFLGGLDFSLVWPVILIVIGLFLLFKKR</sequence>
<evidence type="ECO:0000259" key="8">
    <source>
        <dbReference type="Pfam" id="PF22570"/>
    </source>
</evidence>
<keyword evidence="4 6" id="KW-1133">Transmembrane helix</keyword>
<evidence type="ECO:0000259" key="7">
    <source>
        <dbReference type="Pfam" id="PF04024"/>
    </source>
</evidence>
<dbReference type="Pfam" id="PF22570">
    <property type="entry name" value="LiaF-TM"/>
    <property type="match status" value="1"/>
</dbReference>
<dbReference type="Pfam" id="PF04024">
    <property type="entry name" value="PspC"/>
    <property type="match status" value="1"/>
</dbReference>
<keyword evidence="3 6" id="KW-0812">Transmembrane</keyword>
<feature type="transmembrane region" description="Helical" evidence="6">
    <location>
        <begin position="103"/>
        <end position="126"/>
    </location>
</feature>
<gene>
    <name evidence="9" type="ORF">ENG67_02765</name>
</gene>
<evidence type="ECO:0000256" key="6">
    <source>
        <dbReference type="SAM" id="Phobius"/>
    </source>
</evidence>
<dbReference type="EMBL" id="DRBW01000106">
    <property type="protein sequence ID" value="HDM90113.1"/>
    <property type="molecule type" value="Genomic_DNA"/>
</dbReference>
<feature type="domain" description="LiaF transmembrane" evidence="8">
    <location>
        <begin position="82"/>
        <end position="129"/>
    </location>
</feature>
<organism evidence="9">
    <name type="scientific">candidate division WOR-3 bacterium</name>
    <dbReference type="NCBI Taxonomy" id="2052148"/>
    <lineage>
        <taxon>Bacteria</taxon>
        <taxon>Bacteria division WOR-3</taxon>
    </lineage>
</organism>
<feature type="transmembrane region" description="Helical" evidence="6">
    <location>
        <begin position="29"/>
        <end position="56"/>
    </location>
</feature>
<reference evidence="9" key="1">
    <citation type="journal article" date="2020" name="mSystems">
        <title>Genome- and Community-Level Interaction Insights into Carbon Utilization and Element Cycling Functions of Hydrothermarchaeota in Hydrothermal Sediment.</title>
        <authorList>
            <person name="Zhou Z."/>
            <person name="Liu Y."/>
            <person name="Xu W."/>
            <person name="Pan J."/>
            <person name="Luo Z.H."/>
            <person name="Li M."/>
        </authorList>
    </citation>
    <scope>NUCLEOTIDE SEQUENCE [LARGE SCALE GENOMIC DNA]</scope>
    <source>
        <strain evidence="9">HyVt-237</strain>
    </source>
</reference>
<dbReference type="PANTHER" id="PTHR33885:SF3">
    <property type="entry name" value="PHAGE SHOCK PROTEIN C"/>
    <property type="match status" value="1"/>
</dbReference>
<evidence type="ECO:0000256" key="4">
    <source>
        <dbReference type="ARBA" id="ARBA00022989"/>
    </source>
</evidence>
<evidence type="ECO:0000256" key="5">
    <source>
        <dbReference type="ARBA" id="ARBA00023136"/>
    </source>
</evidence>
<dbReference type="InterPro" id="IPR007168">
    <property type="entry name" value="Phageshock_PspC_N"/>
</dbReference>
<comment type="caution">
    <text evidence="9">The sequence shown here is derived from an EMBL/GenBank/DDBJ whole genome shotgun (WGS) entry which is preliminary data.</text>
</comment>
<protein>
    <submittedName>
        <fullName evidence="9">PspC domain-containing protein</fullName>
    </submittedName>
</protein>
<evidence type="ECO:0000313" key="9">
    <source>
        <dbReference type="EMBL" id="HDM90113.1"/>
    </source>
</evidence>
<evidence type="ECO:0000256" key="3">
    <source>
        <dbReference type="ARBA" id="ARBA00022692"/>
    </source>
</evidence>